<proteinExistence type="inferred from homology"/>
<evidence type="ECO:0000313" key="22">
    <source>
        <dbReference type="Proteomes" id="UP000307943"/>
    </source>
</evidence>
<dbReference type="Gene3D" id="3.40.50.620">
    <property type="entry name" value="HUPs"/>
    <property type="match status" value="1"/>
</dbReference>
<evidence type="ECO:0000256" key="18">
    <source>
        <dbReference type="ARBA" id="ARBA00080570"/>
    </source>
</evidence>
<keyword evidence="8 19" id="KW-0694">RNA-binding</keyword>
<keyword evidence="5 19" id="KW-0808">Transferase</keyword>
<comment type="caution">
    <text evidence="21">The sequence shown here is derived from an EMBL/GenBank/DDBJ whole genome shotgun (WGS) entry which is preliminary data.</text>
</comment>
<keyword evidence="22" id="KW-1185">Reference proteome</keyword>
<dbReference type="NCBIfam" id="TIGR00342">
    <property type="entry name" value="tRNA uracil 4-sulfurtransferase ThiI"/>
    <property type="match status" value="1"/>
</dbReference>
<dbReference type="InterPro" id="IPR054173">
    <property type="entry name" value="ThiI_fer"/>
</dbReference>
<dbReference type="Gene3D" id="3.30.2130.30">
    <property type="match status" value="1"/>
</dbReference>
<keyword evidence="4 19" id="KW-0820">tRNA-binding</keyword>
<dbReference type="CDD" id="cd11716">
    <property type="entry name" value="THUMP_ThiI"/>
    <property type="match status" value="1"/>
</dbReference>
<feature type="domain" description="THUMP" evidence="20">
    <location>
        <begin position="61"/>
        <end position="166"/>
    </location>
</feature>
<dbReference type="Pfam" id="PF02568">
    <property type="entry name" value="ThiI"/>
    <property type="match status" value="1"/>
</dbReference>
<comment type="function">
    <text evidence="12 19">Catalyzes the ATP-dependent transfer of a sulfur to tRNA to produce 4-thiouridine in position 8 of tRNAs, which functions as a near-UV photosensor. Also catalyzes the transfer of sulfur to the sulfur carrier protein ThiS, forming ThiS-thiocarboxylate. This is a step in the synthesis of thiazole, in the thiamine biosynthesis pathway. The sulfur is donated as persulfide by IscS.</text>
</comment>
<dbReference type="OrthoDB" id="9773948at2"/>
<dbReference type="EMBL" id="VDCQ01000033">
    <property type="protein sequence ID" value="TNJ64158.1"/>
    <property type="molecule type" value="Genomic_DNA"/>
</dbReference>
<dbReference type="GO" id="GO:0004810">
    <property type="term" value="F:CCA tRNA nucleotidyltransferase activity"/>
    <property type="evidence" value="ECO:0007669"/>
    <property type="project" value="InterPro"/>
</dbReference>
<keyword evidence="7 19" id="KW-0067">ATP-binding</keyword>
<dbReference type="InterPro" id="IPR004114">
    <property type="entry name" value="THUMP_dom"/>
</dbReference>
<evidence type="ECO:0000256" key="5">
    <source>
        <dbReference type="ARBA" id="ARBA00022679"/>
    </source>
</evidence>
<protein>
    <recommendedName>
        <fullName evidence="15 19">Probable tRNA sulfurtransferase</fullName>
        <ecNumber evidence="14 19">2.8.1.4</ecNumber>
    </recommendedName>
    <alternativeName>
        <fullName evidence="16 19">Sulfur carrier protein ThiS sulfurtransferase</fullName>
    </alternativeName>
    <alternativeName>
        <fullName evidence="17 19">Thiamine biosynthesis protein ThiI</fullName>
    </alternativeName>
    <alternativeName>
        <fullName evidence="18 19">tRNA 4-thiouridine synthase</fullName>
    </alternativeName>
</protein>
<evidence type="ECO:0000256" key="15">
    <source>
        <dbReference type="ARBA" id="ARBA00071867"/>
    </source>
</evidence>
<evidence type="ECO:0000256" key="16">
    <source>
        <dbReference type="ARBA" id="ARBA00075337"/>
    </source>
</evidence>
<dbReference type="InterPro" id="IPR014729">
    <property type="entry name" value="Rossmann-like_a/b/a_fold"/>
</dbReference>
<dbReference type="InterPro" id="IPR050102">
    <property type="entry name" value="tRNA_sulfurtransferase_ThiI"/>
</dbReference>
<evidence type="ECO:0000256" key="8">
    <source>
        <dbReference type="ARBA" id="ARBA00022884"/>
    </source>
</evidence>
<dbReference type="GO" id="GO:0140741">
    <property type="term" value="F:tRNA-uracil-4 sulfurtransferase activity"/>
    <property type="evidence" value="ECO:0007669"/>
    <property type="project" value="UniProtKB-EC"/>
</dbReference>
<evidence type="ECO:0000256" key="3">
    <source>
        <dbReference type="ARBA" id="ARBA00022490"/>
    </source>
</evidence>
<dbReference type="SMART" id="SM00981">
    <property type="entry name" value="THUMP"/>
    <property type="match status" value="1"/>
</dbReference>
<keyword evidence="6 19" id="KW-0547">Nucleotide-binding</keyword>
<comment type="catalytic activity">
    <reaction evidence="10 19">
        <text>[ThiI sulfur-carrier protein]-S-sulfanyl-L-cysteine + a uridine in tRNA + 2 reduced [2Fe-2S]-[ferredoxin] + ATP + H(+) = [ThiI sulfur-carrier protein]-L-cysteine + a 4-thiouridine in tRNA + 2 oxidized [2Fe-2S]-[ferredoxin] + AMP + diphosphate</text>
        <dbReference type="Rhea" id="RHEA:24176"/>
        <dbReference type="Rhea" id="RHEA-COMP:10000"/>
        <dbReference type="Rhea" id="RHEA-COMP:10001"/>
        <dbReference type="Rhea" id="RHEA-COMP:13337"/>
        <dbReference type="Rhea" id="RHEA-COMP:13338"/>
        <dbReference type="Rhea" id="RHEA-COMP:13339"/>
        <dbReference type="Rhea" id="RHEA-COMP:13340"/>
        <dbReference type="ChEBI" id="CHEBI:15378"/>
        <dbReference type="ChEBI" id="CHEBI:29950"/>
        <dbReference type="ChEBI" id="CHEBI:30616"/>
        <dbReference type="ChEBI" id="CHEBI:33019"/>
        <dbReference type="ChEBI" id="CHEBI:33737"/>
        <dbReference type="ChEBI" id="CHEBI:33738"/>
        <dbReference type="ChEBI" id="CHEBI:61963"/>
        <dbReference type="ChEBI" id="CHEBI:65315"/>
        <dbReference type="ChEBI" id="CHEBI:136798"/>
        <dbReference type="ChEBI" id="CHEBI:456215"/>
        <dbReference type="EC" id="2.8.1.4"/>
    </reaction>
</comment>
<dbReference type="AlphaFoldDB" id="A0A5C4T542"/>
<gene>
    <name evidence="19 21" type="primary">thiI</name>
    <name evidence="21" type="ORF">FE784_22095</name>
</gene>
<dbReference type="GO" id="GO:0000049">
    <property type="term" value="F:tRNA binding"/>
    <property type="evidence" value="ECO:0007669"/>
    <property type="project" value="UniProtKB-UniRule"/>
</dbReference>
<comment type="subcellular location">
    <subcellularLocation>
        <location evidence="1 19">Cytoplasm</location>
    </subcellularLocation>
</comment>
<dbReference type="SUPFAM" id="SSF52402">
    <property type="entry name" value="Adenine nucleotide alpha hydrolases-like"/>
    <property type="match status" value="1"/>
</dbReference>
<dbReference type="FunFam" id="3.40.50.620:FF:000053">
    <property type="entry name" value="Probable tRNA sulfurtransferase"/>
    <property type="match status" value="1"/>
</dbReference>
<dbReference type="Pfam" id="PF22025">
    <property type="entry name" value="ThiI_fer"/>
    <property type="match status" value="1"/>
</dbReference>
<accession>A0A5C4T542</accession>
<reference evidence="21 22" key="1">
    <citation type="submission" date="2019-05" db="EMBL/GenBank/DDBJ databases">
        <title>We sequenced the genome of Paenibacillus hemerocallicola KCTC 33185 for further insight into its adaptation and study the phylogeny of Paenibacillus.</title>
        <authorList>
            <person name="Narsing Rao M.P."/>
        </authorList>
    </citation>
    <scope>NUCLEOTIDE SEQUENCE [LARGE SCALE GENOMIC DNA]</scope>
    <source>
        <strain evidence="21 22">KCTC 33185</strain>
    </source>
</reference>
<feature type="binding site" evidence="19">
    <location>
        <begin position="209"/>
        <end position="210"/>
    </location>
    <ligand>
        <name>ATP</name>
        <dbReference type="ChEBI" id="CHEBI:30616"/>
    </ligand>
</feature>
<dbReference type="Proteomes" id="UP000307943">
    <property type="component" value="Unassembled WGS sequence"/>
</dbReference>
<name>A0A5C4T542_9BACL</name>
<evidence type="ECO:0000256" key="9">
    <source>
        <dbReference type="ARBA" id="ARBA00022977"/>
    </source>
</evidence>
<evidence type="ECO:0000256" key="19">
    <source>
        <dbReference type="HAMAP-Rule" id="MF_00021"/>
    </source>
</evidence>
<feature type="binding site" evidence="19">
    <location>
        <position position="297"/>
    </location>
    <ligand>
        <name>ATP</name>
        <dbReference type="ChEBI" id="CHEBI:30616"/>
    </ligand>
</feature>
<sequence>MRTDVILLRFGEFMLKGRNRIRFENQIVQQIKRVLKPLTKAALQKESYGRMYVELNGESYSEAAKLLGKVFGLLSFSPAIKTVPEMAALEEAALLAMTRLQKRPDTFKVSVRRVNKQFPHETFELQRMLGGHVLKHFDGLKVDVHNPEVDLRVEVRHQESFVYSESVPGPGGFPLGSNGRAMLMLSGGIDSPVAGWFAMKRGLRVEAVHFHSYPYTSERAKQKVIDLTRVLADYAGSIHLHLVPFTDIQTRLKESCRENLIITLMRRAMYRITEQLADKREALAIVTGESLGQVASQTLANMNVIGRVATLPVIRPLVTMDKLEIIPIAEKINTFPISILPYEDCCTLFVPKSPSTNPSLKVVERQEQWMEEWLPEAIRAAVAGTETMLVKPDDKSEEDRLF</sequence>
<dbReference type="EC" id="2.8.1.4" evidence="14 19"/>
<evidence type="ECO:0000256" key="6">
    <source>
        <dbReference type="ARBA" id="ARBA00022741"/>
    </source>
</evidence>
<evidence type="ECO:0000256" key="11">
    <source>
        <dbReference type="ARBA" id="ARBA00052330"/>
    </source>
</evidence>
<evidence type="ECO:0000256" key="17">
    <source>
        <dbReference type="ARBA" id="ARBA00077849"/>
    </source>
</evidence>
<dbReference type="GO" id="GO:0009229">
    <property type="term" value="P:thiamine diphosphate biosynthetic process"/>
    <property type="evidence" value="ECO:0007669"/>
    <property type="project" value="UniProtKB-UniRule"/>
</dbReference>
<dbReference type="PROSITE" id="PS51165">
    <property type="entry name" value="THUMP"/>
    <property type="match status" value="1"/>
</dbReference>
<dbReference type="GO" id="GO:0005524">
    <property type="term" value="F:ATP binding"/>
    <property type="evidence" value="ECO:0007669"/>
    <property type="project" value="UniProtKB-UniRule"/>
</dbReference>
<dbReference type="SUPFAM" id="SSF143437">
    <property type="entry name" value="THUMP domain-like"/>
    <property type="match status" value="1"/>
</dbReference>
<dbReference type="InterPro" id="IPR003720">
    <property type="entry name" value="tRNA_STrfase"/>
</dbReference>
<keyword evidence="3 19" id="KW-0963">Cytoplasm</keyword>
<dbReference type="GO" id="GO:0052837">
    <property type="term" value="P:thiazole biosynthetic process"/>
    <property type="evidence" value="ECO:0007669"/>
    <property type="project" value="TreeGrafter"/>
</dbReference>
<dbReference type="HAMAP" id="MF_00021">
    <property type="entry name" value="ThiI"/>
    <property type="match status" value="1"/>
</dbReference>
<dbReference type="InterPro" id="IPR049961">
    <property type="entry name" value="ThiI_N"/>
</dbReference>
<dbReference type="PANTHER" id="PTHR43209:SF1">
    <property type="entry name" value="TRNA SULFURTRANSFERASE"/>
    <property type="match status" value="1"/>
</dbReference>
<dbReference type="InterPro" id="IPR020536">
    <property type="entry name" value="ThiI_AANH"/>
</dbReference>
<dbReference type="PANTHER" id="PTHR43209">
    <property type="entry name" value="TRNA SULFURTRANSFERASE"/>
    <property type="match status" value="1"/>
</dbReference>
<evidence type="ECO:0000313" key="21">
    <source>
        <dbReference type="EMBL" id="TNJ64158.1"/>
    </source>
</evidence>
<comment type="similarity">
    <text evidence="13 19">Belongs to the ThiI family.</text>
</comment>
<dbReference type="GO" id="GO:0002937">
    <property type="term" value="P:tRNA 4-thiouridine biosynthesis"/>
    <property type="evidence" value="ECO:0007669"/>
    <property type="project" value="TreeGrafter"/>
</dbReference>
<evidence type="ECO:0000256" key="2">
    <source>
        <dbReference type="ARBA" id="ARBA00004948"/>
    </source>
</evidence>
<comment type="pathway">
    <text evidence="2 19">Cofactor biosynthesis; thiamine diphosphate biosynthesis.</text>
</comment>
<dbReference type="CDD" id="cd01712">
    <property type="entry name" value="PPase_ThiI"/>
    <property type="match status" value="1"/>
</dbReference>
<dbReference type="UniPathway" id="UPA00060"/>
<evidence type="ECO:0000256" key="10">
    <source>
        <dbReference type="ARBA" id="ARBA00050570"/>
    </source>
</evidence>
<evidence type="ECO:0000256" key="1">
    <source>
        <dbReference type="ARBA" id="ARBA00004496"/>
    </source>
</evidence>
<dbReference type="RefSeq" id="WP_139604407.1">
    <property type="nucleotide sequence ID" value="NZ_VDCQ01000033.1"/>
</dbReference>
<comment type="catalytic activity">
    <reaction evidence="11 19">
        <text>[ThiS sulfur-carrier protein]-C-terminal Gly-Gly-AMP + S-sulfanyl-L-cysteinyl-[cysteine desulfurase] + AH2 = [ThiS sulfur-carrier protein]-C-terminal-Gly-aminoethanethioate + L-cysteinyl-[cysteine desulfurase] + A + AMP + 2 H(+)</text>
        <dbReference type="Rhea" id="RHEA:43340"/>
        <dbReference type="Rhea" id="RHEA-COMP:12157"/>
        <dbReference type="Rhea" id="RHEA-COMP:12158"/>
        <dbReference type="Rhea" id="RHEA-COMP:12910"/>
        <dbReference type="Rhea" id="RHEA-COMP:19908"/>
        <dbReference type="ChEBI" id="CHEBI:13193"/>
        <dbReference type="ChEBI" id="CHEBI:15378"/>
        <dbReference type="ChEBI" id="CHEBI:17499"/>
        <dbReference type="ChEBI" id="CHEBI:29950"/>
        <dbReference type="ChEBI" id="CHEBI:61963"/>
        <dbReference type="ChEBI" id="CHEBI:90618"/>
        <dbReference type="ChEBI" id="CHEBI:232372"/>
        <dbReference type="ChEBI" id="CHEBI:456215"/>
    </reaction>
</comment>
<feature type="binding site" evidence="19">
    <location>
        <begin position="184"/>
        <end position="185"/>
    </location>
    <ligand>
        <name>ATP</name>
        <dbReference type="ChEBI" id="CHEBI:30616"/>
    </ligand>
</feature>
<evidence type="ECO:0000256" key="13">
    <source>
        <dbReference type="ARBA" id="ARBA00061472"/>
    </source>
</evidence>
<dbReference type="Pfam" id="PF02926">
    <property type="entry name" value="THUMP"/>
    <property type="match status" value="1"/>
</dbReference>
<feature type="binding site" evidence="19">
    <location>
        <position position="266"/>
    </location>
    <ligand>
        <name>ATP</name>
        <dbReference type="ChEBI" id="CHEBI:30616"/>
    </ligand>
</feature>
<organism evidence="21 22">
    <name type="scientific">Paenibacillus hemerocallicola</name>
    <dbReference type="NCBI Taxonomy" id="1172614"/>
    <lineage>
        <taxon>Bacteria</taxon>
        <taxon>Bacillati</taxon>
        <taxon>Bacillota</taxon>
        <taxon>Bacilli</taxon>
        <taxon>Bacillales</taxon>
        <taxon>Paenibacillaceae</taxon>
        <taxon>Paenibacillus</taxon>
    </lineage>
</organism>
<keyword evidence="9 19" id="KW-0784">Thiamine biosynthesis</keyword>
<dbReference type="GO" id="GO:0009228">
    <property type="term" value="P:thiamine biosynthetic process"/>
    <property type="evidence" value="ECO:0007669"/>
    <property type="project" value="UniProtKB-KW"/>
</dbReference>
<evidence type="ECO:0000259" key="20">
    <source>
        <dbReference type="PROSITE" id="PS51165"/>
    </source>
</evidence>
<dbReference type="InterPro" id="IPR049962">
    <property type="entry name" value="THUMP_ThiI"/>
</dbReference>
<dbReference type="GO" id="GO:0005829">
    <property type="term" value="C:cytosol"/>
    <property type="evidence" value="ECO:0007669"/>
    <property type="project" value="TreeGrafter"/>
</dbReference>
<evidence type="ECO:0000256" key="14">
    <source>
        <dbReference type="ARBA" id="ARBA00066827"/>
    </source>
</evidence>
<evidence type="ECO:0000256" key="4">
    <source>
        <dbReference type="ARBA" id="ARBA00022555"/>
    </source>
</evidence>
<feature type="binding site" evidence="19">
    <location>
        <position position="288"/>
    </location>
    <ligand>
        <name>ATP</name>
        <dbReference type="ChEBI" id="CHEBI:30616"/>
    </ligand>
</feature>
<evidence type="ECO:0000256" key="12">
    <source>
        <dbReference type="ARBA" id="ARBA00058382"/>
    </source>
</evidence>
<evidence type="ECO:0000256" key="7">
    <source>
        <dbReference type="ARBA" id="ARBA00022840"/>
    </source>
</evidence>